<dbReference type="PROSITE" id="PS50088">
    <property type="entry name" value="ANK_REPEAT"/>
    <property type="match status" value="6"/>
</dbReference>
<proteinExistence type="predicted"/>
<organism evidence="5 6">
    <name type="scientific">Paraglomus occultum</name>
    <dbReference type="NCBI Taxonomy" id="144539"/>
    <lineage>
        <taxon>Eukaryota</taxon>
        <taxon>Fungi</taxon>
        <taxon>Fungi incertae sedis</taxon>
        <taxon>Mucoromycota</taxon>
        <taxon>Glomeromycotina</taxon>
        <taxon>Glomeromycetes</taxon>
        <taxon>Paraglomerales</taxon>
        <taxon>Paraglomeraceae</taxon>
        <taxon>Paraglomus</taxon>
    </lineage>
</organism>
<feature type="repeat" description="ANK" evidence="3">
    <location>
        <begin position="394"/>
        <end position="416"/>
    </location>
</feature>
<feature type="region of interest" description="Disordered" evidence="4">
    <location>
        <begin position="540"/>
        <end position="575"/>
    </location>
</feature>
<feature type="region of interest" description="Disordered" evidence="4">
    <location>
        <begin position="450"/>
        <end position="522"/>
    </location>
</feature>
<feature type="compositionally biased region" description="Pro residues" evidence="4">
    <location>
        <begin position="479"/>
        <end position="493"/>
    </location>
</feature>
<protein>
    <submittedName>
        <fullName evidence="5">5706_t:CDS:1</fullName>
    </submittedName>
</protein>
<dbReference type="PROSITE" id="PS50297">
    <property type="entry name" value="ANK_REP_REGION"/>
    <property type="match status" value="6"/>
</dbReference>
<sequence length="754" mass="84545">MKNRRLRKLEKQQSDAETIRGDSEDSSTDRKVKRIRSDTDSSFEESSELSSVDSNSSKEDSSDSEPIIQNIGSKRGRPRKTHRKTNSSQITQKTKPRLGRRKLDPNDAKATDNAGQTNLHIACMRNNINKVRTLIEKGANINATDNSEWTPLHEAAYGGYYEIVVLLLEHGAKVNVVDKEGDTPLHDACYQGHVDIIKILLEYGADVEKTNDKNERPEDVITRSSVESDEQKEQIIKLLNTPIQTEKKPKKLGRVLIEPTVVIERSKYRTLPSRSETVSRRGRPRIQREEISTVTAPRRLSARNTTRSLAFNNEVLRIDPRAVDKTTGRTQLHHMAKRNKTQNVGHLLEEGAHVNAQDLNGRTALHDAACEGHLEVVSILLAYGADPDIKEKHKHNTALHEAARKGHKKIVELLLESANPKSKNAEHKTALEVAKTAEIKNTLRRAIRGDEDGCMDIDSDDNDDEEDNTDSPELSPTVTPSPIPPSPMTPSPVTPLAGMQFPDMSLPSNTMNNKSMSYPELRSPVSPTLAVQSIGMRSPGIQSPVMLSPSIQSSESQSAPRTPVDLQADSDADDLSPLHLDHKRWNNPNGCLPLHTIRLYTDSSDVLQLACSASSSYPKEKASPFVLDFQIERYLEMSFGSLVSSCRGLTYRTVSDTEKVKLFSTVRSSLYDELMVGWNFEKKTKRHLKRSLLDGPEFGFDNQRRDFLSRVVHFVKLEDVMALILRDFKYFDIHQIAQISIDICNTHDIIAQSI</sequence>
<dbReference type="AlphaFoldDB" id="A0A9N8WJ92"/>
<feature type="compositionally biased region" description="Basic residues" evidence="4">
    <location>
        <begin position="74"/>
        <end position="85"/>
    </location>
</feature>
<gene>
    <name evidence="5" type="ORF">POCULU_LOCUS1939</name>
</gene>
<dbReference type="PANTHER" id="PTHR24198">
    <property type="entry name" value="ANKYRIN REPEAT AND PROTEIN KINASE DOMAIN-CONTAINING PROTEIN"/>
    <property type="match status" value="1"/>
</dbReference>
<dbReference type="PANTHER" id="PTHR24198:SF165">
    <property type="entry name" value="ANKYRIN REPEAT-CONTAINING PROTEIN-RELATED"/>
    <property type="match status" value="1"/>
</dbReference>
<feature type="repeat" description="ANK" evidence="3">
    <location>
        <begin position="180"/>
        <end position="212"/>
    </location>
</feature>
<name>A0A9N8WJ92_9GLOM</name>
<feature type="compositionally biased region" description="Basic and acidic residues" evidence="4">
    <location>
        <begin position="9"/>
        <end position="39"/>
    </location>
</feature>
<keyword evidence="1" id="KW-0677">Repeat</keyword>
<feature type="repeat" description="ANK" evidence="3">
    <location>
        <begin position="327"/>
        <end position="359"/>
    </location>
</feature>
<feature type="compositionally biased region" description="Polar residues" evidence="4">
    <location>
        <begin position="506"/>
        <end position="516"/>
    </location>
</feature>
<evidence type="ECO:0000256" key="1">
    <source>
        <dbReference type="ARBA" id="ARBA00022737"/>
    </source>
</evidence>
<keyword evidence="6" id="KW-1185">Reference proteome</keyword>
<dbReference type="EMBL" id="CAJVPJ010000162">
    <property type="protein sequence ID" value="CAG8488542.1"/>
    <property type="molecule type" value="Genomic_DNA"/>
</dbReference>
<dbReference type="PRINTS" id="PR01415">
    <property type="entry name" value="ANKYRIN"/>
</dbReference>
<dbReference type="SMART" id="SM00248">
    <property type="entry name" value="ANK"/>
    <property type="match status" value="6"/>
</dbReference>
<keyword evidence="2 3" id="KW-0040">ANK repeat</keyword>
<dbReference type="SUPFAM" id="SSF48403">
    <property type="entry name" value="Ankyrin repeat"/>
    <property type="match status" value="2"/>
</dbReference>
<feature type="compositionally biased region" description="Acidic residues" evidence="4">
    <location>
        <begin position="452"/>
        <end position="470"/>
    </location>
</feature>
<feature type="region of interest" description="Disordered" evidence="4">
    <location>
        <begin position="1"/>
        <end position="113"/>
    </location>
</feature>
<evidence type="ECO:0000256" key="3">
    <source>
        <dbReference type="PROSITE-ProRule" id="PRU00023"/>
    </source>
</evidence>
<dbReference type="InterPro" id="IPR002110">
    <property type="entry name" value="Ankyrin_rpt"/>
</dbReference>
<evidence type="ECO:0000313" key="6">
    <source>
        <dbReference type="Proteomes" id="UP000789572"/>
    </source>
</evidence>
<evidence type="ECO:0000256" key="4">
    <source>
        <dbReference type="SAM" id="MobiDB-lite"/>
    </source>
</evidence>
<comment type="caution">
    <text evidence="5">The sequence shown here is derived from an EMBL/GenBank/DDBJ whole genome shotgun (WGS) entry which is preliminary data.</text>
</comment>
<reference evidence="5" key="1">
    <citation type="submission" date="2021-06" db="EMBL/GenBank/DDBJ databases">
        <authorList>
            <person name="Kallberg Y."/>
            <person name="Tangrot J."/>
            <person name="Rosling A."/>
        </authorList>
    </citation>
    <scope>NUCLEOTIDE SEQUENCE</scope>
    <source>
        <strain evidence="5">IA702</strain>
    </source>
</reference>
<feature type="repeat" description="ANK" evidence="3">
    <location>
        <begin position="114"/>
        <end position="146"/>
    </location>
</feature>
<accession>A0A9N8WJ92</accession>
<dbReference type="Pfam" id="PF00023">
    <property type="entry name" value="Ank"/>
    <property type="match status" value="2"/>
</dbReference>
<evidence type="ECO:0000313" key="5">
    <source>
        <dbReference type="EMBL" id="CAG8488542.1"/>
    </source>
</evidence>
<dbReference type="Gene3D" id="1.25.40.20">
    <property type="entry name" value="Ankyrin repeat-containing domain"/>
    <property type="match status" value="2"/>
</dbReference>
<dbReference type="Pfam" id="PF12796">
    <property type="entry name" value="Ank_2"/>
    <property type="match status" value="2"/>
</dbReference>
<feature type="repeat" description="ANK" evidence="3">
    <location>
        <begin position="147"/>
        <end position="179"/>
    </location>
</feature>
<evidence type="ECO:0000256" key="2">
    <source>
        <dbReference type="ARBA" id="ARBA00023043"/>
    </source>
</evidence>
<dbReference type="InterPro" id="IPR036770">
    <property type="entry name" value="Ankyrin_rpt-contain_sf"/>
</dbReference>
<dbReference type="Proteomes" id="UP000789572">
    <property type="component" value="Unassembled WGS sequence"/>
</dbReference>
<dbReference type="OrthoDB" id="194358at2759"/>
<feature type="repeat" description="ANK" evidence="3">
    <location>
        <begin position="360"/>
        <end position="392"/>
    </location>
</feature>
<feature type="compositionally biased region" description="Low complexity" evidence="4">
    <location>
        <begin position="548"/>
        <end position="558"/>
    </location>
</feature>
<feature type="compositionally biased region" description="Basic and acidic residues" evidence="4">
    <location>
        <begin position="101"/>
        <end position="110"/>
    </location>
</feature>